<dbReference type="AlphaFoldDB" id="A0A7W5DT94"/>
<reference evidence="2 3" key="1">
    <citation type="submission" date="2020-08" db="EMBL/GenBank/DDBJ databases">
        <title>Genomic Encyclopedia of Type Strains, Phase IV (KMG-IV): sequencing the most valuable type-strain genomes for metagenomic binning, comparative biology and taxonomic classification.</title>
        <authorList>
            <person name="Goeker M."/>
        </authorList>
    </citation>
    <scope>NUCLEOTIDE SEQUENCE [LARGE SCALE GENOMIC DNA]</scope>
    <source>
        <strain evidence="2 3">DSM 27471</strain>
    </source>
</reference>
<proteinExistence type="predicted"/>
<dbReference type="RefSeq" id="WP_183414402.1">
    <property type="nucleotide sequence ID" value="NZ_JACHYB010000002.1"/>
</dbReference>
<gene>
    <name evidence="2" type="ORF">FHX64_002865</name>
</gene>
<dbReference type="Proteomes" id="UP000544222">
    <property type="component" value="Unassembled WGS sequence"/>
</dbReference>
<comment type="caution">
    <text evidence="2">The sequence shown here is derived from an EMBL/GenBank/DDBJ whole genome shotgun (WGS) entry which is preliminary data.</text>
</comment>
<keyword evidence="3" id="KW-1185">Reference proteome</keyword>
<sequence length="60" mass="6690">MEEKDILICTCNEIYKSTIVKAIREKGLKTVEEVGEETTAGTVCGQCQDDIQDILNELNL</sequence>
<feature type="domain" description="BFD-like [2Fe-2S]-binding" evidence="1">
    <location>
        <begin position="7"/>
        <end position="57"/>
    </location>
</feature>
<evidence type="ECO:0000313" key="3">
    <source>
        <dbReference type="Proteomes" id="UP000544222"/>
    </source>
</evidence>
<accession>A0A7W5DT94</accession>
<dbReference type="InterPro" id="IPR041854">
    <property type="entry name" value="BFD-like_2Fe2S-bd_dom_sf"/>
</dbReference>
<dbReference type="Pfam" id="PF04324">
    <property type="entry name" value="Fer2_BFD"/>
    <property type="match status" value="1"/>
</dbReference>
<evidence type="ECO:0000313" key="2">
    <source>
        <dbReference type="EMBL" id="MBB3188667.1"/>
    </source>
</evidence>
<dbReference type="InterPro" id="IPR007419">
    <property type="entry name" value="BFD-like_2Fe2S-bd_dom"/>
</dbReference>
<organism evidence="2 3">
    <name type="scientific">Microbacter margulisiae</name>
    <dbReference type="NCBI Taxonomy" id="1350067"/>
    <lineage>
        <taxon>Bacteria</taxon>
        <taxon>Pseudomonadati</taxon>
        <taxon>Bacteroidota</taxon>
        <taxon>Bacteroidia</taxon>
        <taxon>Bacteroidales</taxon>
        <taxon>Porphyromonadaceae</taxon>
        <taxon>Microbacter</taxon>
    </lineage>
</organism>
<name>A0A7W5DT94_9PORP</name>
<dbReference type="Gene3D" id="1.10.10.1100">
    <property type="entry name" value="BFD-like [2Fe-2S]-binding domain"/>
    <property type="match status" value="1"/>
</dbReference>
<protein>
    <submittedName>
        <fullName evidence="2">NAD(P)H-nitrite reductase large subunit</fullName>
    </submittedName>
</protein>
<evidence type="ECO:0000259" key="1">
    <source>
        <dbReference type="Pfam" id="PF04324"/>
    </source>
</evidence>
<dbReference type="EMBL" id="JACHYB010000002">
    <property type="protein sequence ID" value="MBB3188667.1"/>
    <property type="molecule type" value="Genomic_DNA"/>
</dbReference>